<feature type="domain" description="Pyridoxamine 5'-phosphate oxidase N-terminal" evidence="3">
    <location>
        <begin position="8"/>
        <end position="136"/>
    </location>
</feature>
<dbReference type="InterPro" id="IPR011576">
    <property type="entry name" value="Pyridox_Oxase_N"/>
</dbReference>
<evidence type="ECO:0000313" key="4">
    <source>
        <dbReference type="EMBL" id="OGZ12094.1"/>
    </source>
</evidence>
<dbReference type="SUPFAM" id="SSF50475">
    <property type="entry name" value="FMN-binding split barrel"/>
    <property type="match status" value="1"/>
</dbReference>
<dbReference type="Pfam" id="PF01243">
    <property type="entry name" value="PNPOx_N"/>
    <property type="match status" value="1"/>
</dbReference>
<dbReference type="STRING" id="1798664.A3C93_03205"/>
<dbReference type="Proteomes" id="UP000178636">
    <property type="component" value="Unassembled WGS sequence"/>
</dbReference>
<evidence type="ECO:0000256" key="2">
    <source>
        <dbReference type="SAM" id="MobiDB-lite"/>
    </source>
</evidence>
<dbReference type="GO" id="GO:0070967">
    <property type="term" value="F:coenzyme F420 binding"/>
    <property type="evidence" value="ECO:0007669"/>
    <property type="project" value="TreeGrafter"/>
</dbReference>
<reference evidence="4 5" key="1">
    <citation type="journal article" date="2016" name="Nat. Commun.">
        <title>Thousands of microbial genomes shed light on interconnected biogeochemical processes in an aquifer system.</title>
        <authorList>
            <person name="Anantharaman K."/>
            <person name="Brown C.T."/>
            <person name="Hug L.A."/>
            <person name="Sharon I."/>
            <person name="Castelle C.J."/>
            <person name="Probst A.J."/>
            <person name="Thomas B.C."/>
            <person name="Singh A."/>
            <person name="Wilkins M.J."/>
            <person name="Karaoz U."/>
            <person name="Brodie E.L."/>
            <person name="Williams K.H."/>
            <person name="Hubbard S.S."/>
            <person name="Banfield J.F."/>
        </authorList>
    </citation>
    <scope>NUCLEOTIDE SEQUENCE [LARGE SCALE GENOMIC DNA]</scope>
</reference>
<accession>A0A1G2DEN0</accession>
<feature type="region of interest" description="Disordered" evidence="2">
    <location>
        <begin position="152"/>
        <end position="176"/>
    </location>
</feature>
<dbReference type="Gene3D" id="2.30.110.10">
    <property type="entry name" value="Electron Transport, Fmn-binding Protein, Chain A"/>
    <property type="match status" value="1"/>
</dbReference>
<dbReference type="EMBL" id="MHLO01000024">
    <property type="protein sequence ID" value="OGZ12094.1"/>
    <property type="molecule type" value="Genomic_DNA"/>
</dbReference>
<dbReference type="InterPro" id="IPR052019">
    <property type="entry name" value="F420H2_bilvrd_red/Heme_oxyg"/>
</dbReference>
<dbReference type="InterPro" id="IPR012349">
    <property type="entry name" value="Split_barrel_FMN-bd"/>
</dbReference>
<dbReference type="GO" id="GO:0016627">
    <property type="term" value="F:oxidoreductase activity, acting on the CH-CH group of donors"/>
    <property type="evidence" value="ECO:0007669"/>
    <property type="project" value="TreeGrafter"/>
</dbReference>
<sequence>MTETTEASAQAFLAARKTLVLATARKGVPTASYAPFVHDGEAFYIYTSALSRHTRDLLERKTASVLLINDESASHNLFARERITFTCAVTVVQREGTKWKLMMDSFEVGFGKPFLLIRPLADFTLFRLEPKEAVYVRGFGKAYRMRGDLKDPVHIQGTGPGAKTMDKKKPQGTRKR</sequence>
<dbReference type="PANTHER" id="PTHR35176:SF6">
    <property type="entry name" value="HEME OXYGENASE HI_0854-RELATED"/>
    <property type="match status" value="1"/>
</dbReference>
<dbReference type="PIRSF" id="PIRSF004633">
    <property type="entry name" value="UCP_PLP_oxd"/>
    <property type="match status" value="1"/>
</dbReference>
<keyword evidence="1" id="KW-0560">Oxidoreductase</keyword>
<gene>
    <name evidence="4" type="ORF">A3C93_03205</name>
</gene>
<proteinExistence type="predicted"/>
<dbReference type="GO" id="GO:0005829">
    <property type="term" value="C:cytosol"/>
    <property type="evidence" value="ECO:0007669"/>
    <property type="project" value="TreeGrafter"/>
</dbReference>
<evidence type="ECO:0000313" key="5">
    <source>
        <dbReference type="Proteomes" id="UP000178636"/>
    </source>
</evidence>
<comment type="caution">
    <text evidence="4">The sequence shown here is derived from an EMBL/GenBank/DDBJ whole genome shotgun (WGS) entry which is preliminary data.</text>
</comment>
<dbReference type="PANTHER" id="PTHR35176">
    <property type="entry name" value="HEME OXYGENASE HI_0854-RELATED"/>
    <property type="match status" value="1"/>
</dbReference>
<name>A0A1G2DEN0_9BACT</name>
<organism evidence="4 5">
    <name type="scientific">Candidatus Lloydbacteria bacterium RIFCSPHIGHO2_02_FULL_54_17</name>
    <dbReference type="NCBI Taxonomy" id="1798664"/>
    <lineage>
        <taxon>Bacteria</taxon>
        <taxon>Candidatus Lloydiibacteriota</taxon>
    </lineage>
</organism>
<protein>
    <recommendedName>
        <fullName evidence="3">Pyridoxamine 5'-phosphate oxidase N-terminal domain-containing protein</fullName>
    </recommendedName>
</protein>
<dbReference type="InterPro" id="IPR014419">
    <property type="entry name" value="HutZ"/>
</dbReference>
<evidence type="ECO:0000259" key="3">
    <source>
        <dbReference type="Pfam" id="PF01243"/>
    </source>
</evidence>
<evidence type="ECO:0000256" key="1">
    <source>
        <dbReference type="ARBA" id="ARBA00023002"/>
    </source>
</evidence>
<dbReference type="AlphaFoldDB" id="A0A1G2DEN0"/>